<organism evidence="5 6">
    <name type="scientific">Neptunomonas antarctica</name>
    <dbReference type="NCBI Taxonomy" id="619304"/>
    <lineage>
        <taxon>Bacteria</taxon>
        <taxon>Pseudomonadati</taxon>
        <taxon>Pseudomonadota</taxon>
        <taxon>Gammaproteobacteria</taxon>
        <taxon>Oceanospirillales</taxon>
        <taxon>Oceanospirillaceae</taxon>
        <taxon>Neptunomonas</taxon>
    </lineage>
</organism>
<keyword evidence="6" id="KW-1185">Reference proteome</keyword>
<dbReference type="Pfam" id="PF05175">
    <property type="entry name" value="MTS"/>
    <property type="match status" value="1"/>
</dbReference>
<dbReference type="AlphaFoldDB" id="A0A1N7MXX2"/>
<accession>A0A1N7MXX2</accession>
<dbReference type="Gene3D" id="3.40.50.150">
    <property type="entry name" value="Vaccinia Virus protein VP39"/>
    <property type="match status" value="1"/>
</dbReference>
<keyword evidence="2 5" id="KW-0808">Transferase</keyword>
<dbReference type="InterPro" id="IPR029063">
    <property type="entry name" value="SAM-dependent_MTases_sf"/>
</dbReference>
<evidence type="ECO:0000313" key="6">
    <source>
        <dbReference type="Proteomes" id="UP000185999"/>
    </source>
</evidence>
<evidence type="ECO:0000256" key="1">
    <source>
        <dbReference type="ARBA" id="ARBA00022603"/>
    </source>
</evidence>
<evidence type="ECO:0000256" key="2">
    <source>
        <dbReference type="ARBA" id="ARBA00022679"/>
    </source>
</evidence>
<evidence type="ECO:0000256" key="3">
    <source>
        <dbReference type="ARBA" id="ARBA00022691"/>
    </source>
</evidence>
<dbReference type="GO" id="GO:0032259">
    <property type="term" value="P:methylation"/>
    <property type="evidence" value="ECO:0007669"/>
    <property type="project" value="UniProtKB-KW"/>
</dbReference>
<keyword evidence="3" id="KW-0949">S-adenosyl-L-methionine</keyword>
<dbReference type="OrthoDB" id="5510758at2"/>
<dbReference type="PANTHER" id="PTHR13610:SF9">
    <property type="entry name" value="FI06469P"/>
    <property type="match status" value="1"/>
</dbReference>
<gene>
    <name evidence="5" type="ORF">SAMN05421760_10794</name>
</gene>
<dbReference type="InterPro" id="IPR007848">
    <property type="entry name" value="Small_mtfrase_dom"/>
</dbReference>
<name>A0A1N7MXX2_9GAMM</name>
<dbReference type="InterPro" id="IPR026170">
    <property type="entry name" value="FAM173A/B"/>
</dbReference>
<evidence type="ECO:0000313" key="5">
    <source>
        <dbReference type="EMBL" id="SIS90791.1"/>
    </source>
</evidence>
<protein>
    <submittedName>
        <fullName evidence="5">Methyltransferase small domain-containing protein</fullName>
    </submittedName>
</protein>
<dbReference type="EMBL" id="FTOE01000007">
    <property type="protein sequence ID" value="SIS90791.1"/>
    <property type="molecule type" value="Genomic_DNA"/>
</dbReference>
<feature type="domain" description="Methyltransferase small" evidence="4">
    <location>
        <begin position="33"/>
        <end position="82"/>
    </location>
</feature>
<sequence length="217" mass="25099">MDILELILFVFVLLTALSIVWSTLQTGISPMMSSDSACQAMLTSIDRPANGPLIDLGSGWGTLVIAVARKYPHQQVLGYELSWLPWLVSIIRKYSLRLDNLTLYRKDFKNAELSHASILFCYLFPEGMVTLHEKLDRELFNEILIVSNTFALPSCHPTKVIRLKDVYQTPIYVYHWQPKCTFTPQNNNDDKPYSKNARGHLCKDYYLYSARCRNEWR</sequence>
<keyword evidence="1 5" id="KW-0489">Methyltransferase</keyword>
<dbReference type="Proteomes" id="UP000185999">
    <property type="component" value="Unassembled WGS sequence"/>
</dbReference>
<reference evidence="6" key="1">
    <citation type="submission" date="2017-01" db="EMBL/GenBank/DDBJ databases">
        <authorList>
            <person name="Varghese N."/>
            <person name="Submissions S."/>
        </authorList>
    </citation>
    <scope>NUCLEOTIDE SEQUENCE [LARGE SCALE GENOMIC DNA]</scope>
    <source>
        <strain evidence="6">DSM 22306</strain>
    </source>
</reference>
<dbReference type="STRING" id="619304.SAMN05421760_10794"/>
<proteinExistence type="predicted"/>
<dbReference type="GO" id="GO:0016279">
    <property type="term" value="F:protein-lysine N-methyltransferase activity"/>
    <property type="evidence" value="ECO:0007669"/>
    <property type="project" value="InterPro"/>
</dbReference>
<dbReference type="PANTHER" id="PTHR13610">
    <property type="entry name" value="METHYLTRANSFERASE DOMAIN-CONTAINING PROTEIN"/>
    <property type="match status" value="1"/>
</dbReference>
<dbReference type="SUPFAM" id="SSF53335">
    <property type="entry name" value="S-adenosyl-L-methionine-dependent methyltransferases"/>
    <property type="match status" value="1"/>
</dbReference>
<evidence type="ECO:0000259" key="4">
    <source>
        <dbReference type="Pfam" id="PF05175"/>
    </source>
</evidence>